<sequence length="77" mass="8625">MAVDDRARKAAEEQHADHQDPADPVNPADEENEVLNENDVQALREAVRARIEAARAAHREAAGLLRDSFMAFDQFIE</sequence>
<organism evidence="2 3">
    <name type="scientific">Trichogramma kaykai</name>
    <dbReference type="NCBI Taxonomy" id="54128"/>
    <lineage>
        <taxon>Eukaryota</taxon>
        <taxon>Metazoa</taxon>
        <taxon>Ecdysozoa</taxon>
        <taxon>Arthropoda</taxon>
        <taxon>Hexapoda</taxon>
        <taxon>Insecta</taxon>
        <taxon>Pterygota</taxon>
        <taxon>Neoptera</taxon>
        <taxon>Endopterygota</taxon>
        <taxon>Hymenoptera</taxon>
        <taxon>Apocrita</taxon>
        <taxon>Proctotrupomorpha</taxon>
        <taxon>Chalcidoidea</taxon>
        <taxon>Trichogrammatidae</taxon>
        <taxon>Trichogramma</taxon>
    </lineage>
</organism>
<accession>A0ABD2WTY6</accession>
<dbReference type="EMBL" id="JBJJXI010000073">
    <property type="protein sequence ID" value="KAL3396225.1"/>
    <property type="molecule type" value="Genomic_DNA"/>
</dbReference>
<reference evidence="2 3" key="1">
    <citation type="journal article" date="2024" name="bioRxiv">
        <title>A reference genome for Trichogramma kaykai: A tiny desert-dwelling parasitoid wasp with competing sex-ratio distorters.</title>
        <authorList>
            <person name="Culotta J."/>
            <person name="Lindsey A.R."/>
        </authorList>
    </citation>
    <scope>NUCLEOTIDE SEQUENCE [LARGE SCALE GENOMIC DNA]</scope>
    <source>
        <strain evidence="2 3">KSX58</strain>
    </source>
</reference>
<comment type="caution">
    <text evidence="2">The sequence shown here is derived from an EMBL/GenBank/DDBJ whole genome shotgun (WGS) entry which is preliminary data.</text>
</comment>
<name>A0ABD2WTY6_9HYME</name>
<evidence type="ECO:0008006" key="4">
    <source>
        <dbReference type="Google" id="ProtNLM"/>
    </source>
</evidence>
<keyword evidence="3" id="KW-1185">Reference proteome</keyword>
<feature type="compositionally biased region" description="Basic and acidic residues" evidence="1">
    <location>
        <begin position="1"/>
        <end position="21"/>
    </location>
</feature>
<dbReference type="Proteomes" id="UP001627154">
    <property type="component" value="Unassembled WGS sequence"/>
</dbReference>
<feature type="region of interest" description="Disordered" evidence="1">
    <location>
        <begin position="1"/>
        <end position="33"/>
    </location>
</feature>
<proteinExistence type="predicted"/>
<protein>
    <recommendedName>
        <fullName evidence="4">Nucleotide exchange factor GrpE</fullName>
    </recommendedName>
</protein>
<evidence type="ECO:0000313" key="3">
    <source>
        <dbReference type="Proteomes" id="UP001627154"/>
    </source>
</evidence>
<dbReference type="AlphaFoldDB" id="A0ABD2WTY6"/>
<evidence type="ECO:0000256" key="1">
    <source>
        <dbReference type="SAM" id="MobiDB-lite"/>
    </source>
</evidence>
<evidence type="ECO:0000313" key="2">
    <source>
        <dbReference type="EMBL" id="KAL3396225.1"/>
    </source>
</evidence>
<gene>
    <name evidence="2" type="ORF">TKK_009816</name>
</gene>